<sequence>MSTVSDRNAPLSPVSVGGSEWSFSRYQANDDGSYPNRGNLVSPPNSGGSPGTMSMNGFPPGPTNTGGPSPPPSVGRSSNGMNMYARSEAGGDNSPTTAIDDGVLAEHYIALRAFLTARDPNLRQQPNKARDKLLRLSPVQFFELSTDVYDELVRRQAAARMPPNAPNMPPGFLLPEKTFHPKRNQARQRLSSLGPPRFRDLAADVFHELERRFPQFVGNDIPRVGSSMSNRGGPMNRTGTPVNGADYPPRSQSRMRRPSNASSIRGPPPIDGYGVPPSPSIPNGNYVRPMPRHPTQNNTIVPNKSTMIEEDDDGTDGFGNGESTENGEAKGETSEADKKLIEDYEAQVKELSSKLSSMEDAIKKKDEEMNSLRDNHQSQAAAIDEEKQELADVRSNLESKLSEAENLNDSLKQELERLREDHEQETKQLRDQVRQSISQMSSASVNEDLQRENEELRHSLQQQQQVTEEARAEAQEFLREMRQLSQQSGSTYEKQAELEKAIEQLEHEVREWRNRYARTKTQIRSLRGSSAGFSVDGDATKLPSDNTLLAENGRVRDVHVTKYQMAIDELLQKVRDEHPENVIDAMKAVVVSVRRITRDLDESAPRGSEAAQQQAKLRSRISATANSLITVSKSFAASAGITPISLVDAAASHLTVAIVDMLRAVKIRPTPTEELEDEDDGTVTPVDSTGFFSPRSTARGSTTQDGLPPAPAFKSLANIRASIESSAYSPVNSPRASMDAYAKGAPNGTAYGNTPNGHGEEHHDDGQIEGLQIYLEDQNALLISDIHNLVNCIRADGNIRQISTEIDSIDGIVSNLVSETRKCGRGNMVVRLSDCRDLLLEANRRGQEMADSEVQEKEWRIWTQTLPPIAFEVAREAKELVEAVGELAASSQDADDFS</sequence>
<dbReference type="InterPro" id="IPR039892">
    <property type="entry name" value="Spa2/Sph1"/>
</dbReference>
<dbReference type="GO" id="GO:1902716">
    <property type="term" value="C:cell cortex of growing cell tip"/>
    <property type="evidence" value="ECO:0007669"/>
    <property type="project" value="TreeGrafter"/>
</dbReference>
<dbReference type="PANTHER" id="PTHR21601:SF0">
    <property type="entry name" value="PROTEIN SPA2-RELATED"/>
    <property type="match status" value="1"/>
</dbReference>
<dbReference type="EMBL" id="PXOA01000466">
    <property type="protein sequence ID" value="RFU75143.1"/>
    <property type="molecule type" value="Genomic_DNA"/>
</dbReference>
<evidence type="ECO:0000259" key="2">
    <source>
        <dbReference type="SMART" id="SM00555"/>
    </source>
</evidence>
<evidence type="ECO:0000313" key="3">
    <source>
        <dbReference type="EMBL" id="RFU75143.1"/>
    </source>
</evidence>
<feature type="compositionally biased region" description="Pro residues" evidence="1">
    <location>
        <begin position="266"/>
        <end position="280"/>
    </location>
</feature>
<dbReference type="InterPro" id="IPR013724">
    <property type="entry name" value="GIT_SHD"/>
</dbReference>
<comment type="caution">
    <text evidence="3">The sequence shown here is derived from an EMBL/GenBank/DDBJ whole genome shotgun (WGS) entry which is preliminary data.</text>
</comment>
<feature type="region of interest" description="Disordered" evidence="1">
    <location>
        <begin position="1"/>
        <end position="97"/>
    </location>
</feature>
<feature type="region of interest" description="Disordered" evidence="1">
    <location>
        <begin position="419"/>
        <end position="472"/>
    </location>
</feature>
<feature type="compositionally biased region" description="Polar residues" evidence="1">
    <location>
        <begin position="42"/>
        <end position="55"/>
    </location>
</feature>
<feature type="compositionally biased region" description="Basic and acidic residues" evidence="1">
    <location>
        <begin position="448"/>
        <end position="458"/>
    </location>
</feature>
<feature type="domain" description="GIT Spa2 homology (SHD)" evidence="2">
    <location>
        <begin position="186"/>
        <end position="216"/>
    </location>
</feature>
<dbReference type="Pfam" id="PF08518">
    <property type="entry name" value="GIT_SHD"/>
    <property type="match status" value="2"/>
</dbReference>
<dbReference type="InterPro" id="IPR056439">
    <property type="entry name" value="VBS_C3G9"/>
</dbReference>
<protein>
    <recommendedName>
        <fullName evidence="2">GIT Spa2 homology (SHD) domain-containing protein</fullName>
    </recommendedName>
</protein>
<dbReference type="PANTHER" id="PTHR21601">
    <property type="entry name" value="SPA2 PROTEIN"/>
    <property type="match status" value="1"/>
</dbReference>
<feature type="region of interest" description="Disordered" evidence="1">
    <location>
        <begin position="670"/>
        <end position="710"/>
    </location>
</feature>
<evidence type="ECO:0000256" key="1">
    <source>
        <dbReference type="SAM" id="MobiDB-lite"/>
    </source>
</evidence>
<dbReference type="Pfam" id="PF23742">
    <property type="entry name" value="VBS_C3G9"/>
    <property type="match status" value="1"/>
</dbReference>
<feature type="domain" description="GIT Spa2 homology (SHD)" evidence="2">
    <location>
        <begin position="129"/>
        <end position="159"/>
    </location>
</feature>
<dbReference type="AlphaFoldDB" id="A0A395NH68"/>
<feature type="compositionally biased region" description="Basic and acidic residues" evidence="1">
    <location>
        <begin position="327"/>
        <end position="336"/>
    </location>
</feature>
<feature type="compositionally biased region" description="Polar residues" evidence="1">
    <location>
        <begin position="434"/>
        <end position="447"/>
    </location>
</feature>
<keyword evidence="4" id="KW-1185">Reference proteome</keyword>
<proteinExistence type="predicted"/>
<dbReference type="GO" id="GO:0005078">
    <property type="term" value="F:MAP-kinase scaffold activity"/>
    <property type="evidence" value="ECO:0007669"/>
    <property type="project" value="TreeGrafter"/>
</dbReference>
<feature type="compositionally biased region" description="Basic and acidic residues" evidence="1">
    <location>
        <begin position="389"/>
        <end position="403"/>
    </location>
</feature>
<reference evidence="3 4" key="1">
    <citation type="journal article" date="2018" name="PLoS Pathog.">
        <title>Evolution of structural diversity of trichothecenes, a family of toxins produced by plant pathogenic and entomopathogenic fungi.</title>
        <authorList>
            <person name="Proctor R.H."/>
            <person name="McCormick S.P."/>
            <person name="Kim H.S."/>
            <person name="Cardoza R.E."/>
            <person name="Stanley A.M."/>
            <person name="Lindo L."/>
            <person name="Kelly A."/>
            <person name="Brown D.W."/>
            <person name="Lee T."/>
            <person name="Vaughan M.M."/>
            <person name="Alexander N.J."/>
            <person name="Busman M."/>
            <person name="Gutierrez S."/>
        </authorList>
    </citation>
    <scope>NUCLEOTIDE SEQUENCE [LARGE SCALE GENOMIC DNA]</scope>
    <source>
        <strain evidence="3 4">IBT 40837</strain>
    </source>
</reference>
<evidence type="ECO:0000313" key="4">
    <source>
        <dbReference type="Proteomes" id="UP000266272"/>
    </source>
</evidence>
<feature type="region of interest" description="Disordered" evidence="1">
    <location>
        <begin position="223"/>
        <end position="336"/>
    </location>
</feature>
<feature type="compositionally biased region" description="Polar residues" evidence="1">
    <location>
        <begin position="294"/>
        <end position="306"/>
    </location>
</feature>
<dbReference type="STRING" id="490622.A0A395NH68"/>
<feature type="compositionally biased region" description="Polar residues" evidence="1">
    <location>
        <begin position="685"/>
        <end position="705"/>
    </location>
</feature>
<dbReference type="SMART" id="SM00555">
    <property type="entry name" value="GIT"/>
    <property type="match status" value="2"/>
</dbReference>
<name>A0A395NH68_TRIAR</name>
<dbReference type="OrthoDB" id="5588096at2759"/>
<dbReference type="Proteomes" id="UP000266272">
    <property type="component" value="Unassembled WGS sequence"/>
</dbReference>
<gene>
    <name evidence="3" type="ORF">TARUN_7098</name>
</gene>
<organism evidence="3 4">
    <name type="scientific">Trichoderma arundinaceum</name>
    <dbReference type="NCBI Taxonomy" id="490622"/>
    <lineage>
        <taxon>Eukaryota</taxon>
        <taxon>Fungi</taxon>
        <taxon>Dikarya</taxon>
        <taxon>Ascomycota</taxon>
        <taxon>Pezizomycotina</taxon>
        <taxon>Sordariomycetes</taxon>
        <taxon>Hypocreomycetidae</taxon>
        <taxon>Hypocreales</taxon>
        <taxon>Hypocreaceae</taxon>
        <taxon>Trichoderma</taxon>
    </lineage>
</organism>
<dbReference type="GO" id="GO:0005826">
    <property type="term" value="C:actomyosin contractile ring"/>
    <property type="evidence" value="ECO:0007669"/>
    <property type="project" value="TreeGrafter"/>
</dbReference>
<accession>A0A395NH68</accession>
<feature type="region of interest" description="Disordered" evidence="1">
    <location>
        <begin position="389"/>
        <end position="408"/>
    </location>
</feature>
<feature type="compositionally biased region" description="Basic and acidic residues" evidence="1">
    <location>
        <begin position="419"/>
        <end position="433"/>
    </location>
</feature>